<protein>
    <submittedName>
        <fullName evidence="1">Putative heat shock protein DnaJ</fullName>
    </submittedName>
</protein>
<organism evidence="1">
    <name type="scientific">uncultured marine phage</name>
    <dbReference type="NCBI Taxonomy" id="707152"/>
    <lineage>
        <taxon>Viruses</taxon>
        <taxon>environmental samples</taxon>
    </lineage>
</organism>
<accession>A0A8D9C9T9</accession>
<name>A0A8D9C9T9_9VIRU</name>
<gene>
    <name evidence="1" type="ORF">SLAVMIC_00319</name>
</gene>
<reference evidence="1" key="1">
    <citation type="submission" date="2021-06" db="EMBL/GenBank/DDBJ databases">
        <authorList>
            <person name="Gannon L."/>
            <person name="Redgwell R T."/>
            <person name="Michniewski S."/>
            <person name="Harrison D C."/>
            <person name="Millard A."/>
        </authorList>
    </citation>
    <scope>NUCLEOTIDE SEQUENCE</scope>
</reference>
<dbReference type="EMBL" id="OU342829">
    <property type="protein sequence ID" value="CAG7580244.1"/>
    <property type="molecule type" value="Genomic_DNA"/>
</dbReference>
<evidence type="ECO:0000313" key="1">
    <source>
        <dbReference type="EMBL" id="CAG7580244.1"/>
    </source>
</evidence>
<proteinExistence type="predicted"/>
<sequence>MKRINSYSNFLLESRVQMFLESKLFFSEGFQSVIQKMKEDNPLDPKEYVSGILWDLYFNGKNVDTKSNFIDLGDSNDKVSFIQDEKGQKLIKNIPGDRDKIITPYKGNRNQIKVGKFVRSLLRSVSNSNLHGLIKDRARAIDDQDIEKFVNHYKSTYDNIKGKMDNFKMLSGYDIVKAYNMESYDNQKGTLGSSCMRYGHCKSYLGIYEDNENIKMLTLFTPHTEEFVDEETGEIVPQRNDKIIGRALVWENVGINEGYDDVDYRKLDYNKTFMDRVYTSEDSDRELFIKYAKERGWYYKTIQNSDEGTNIFSPDGSSSYCSIVSKIKPKKYDHYPYLDTLKYYAHEDGMITNNEDIAWKPYIRLESTSGSYLCTGCDGDGIISCDTCSGSGIDYKRCDECDGDGVKVCGECEDGENTDGTTCKKCRGWDTTYCKKCNGDGRLEIDCPDCKPGDDICQVCKHAT</sequence>
<keyword evidence="1" id="KW-0346">Stress response</keyword>